<evidence type="ECO:0000256" key="1">
    <source>
        <dbReference type="SAM" id="SignalP"/>
    </source>
</evidence>
<dbReference type="Proteomes" id="UP000007962">
    <property type="component" value="Chromosome"/>
</dbReference>
<evidence type="ECO:0000313" key="3">
    <source>
        <dbReference type="Proteomes" id="UP000007962"/>
    </source>
</evidence>
<dbReference type="AlphaFoldDB" id="C5C1W5"/>
<dbReference type="KEGG" id="bcv:Bcav_1324"/>
<dbReference type="InterPro" id="IPR043504">
    <property type="entry name" value="Peptidase_S1_PA_chymotrypsin"/>
</dbReference>
<feature type="signal peptide" evidence="1">
    <location>
        <begin position="1"/>
        <end position="28"/>
    </location>
</feature>
<sequence>MSRIRAAKIAAACAVGLLSLTFVASAAAAPTQQAPGSVTSQQELGGDVSPVTHLMNAAGAMRGALNELGYADGAPGGPMMIDESANEVIVAWVEEAPADVSDRLADIANEFGVRVEIVLVPFSNVEMLHAAGKLAEALRAEGFASVVGFESGLLTVSGDEAFVTASTRRDGRLSEFHAVVTELQSRGMLVEVDWTQSTTVELAARNGDTNNFRGGSRYFTQRTDGQYNSCTQGFQAQIGTTMHVLTAAHCSQFLDGRPVRTSTSSGELVELSVRPTSYTNSTTLGLPTIWAWSDSVQR</sequence>
<dbReference type="EMBL" id="CP001618">
    <property type="protein sequence ID" value="ACQ79583.1"/>
    <property type="molecule type" value="Genomic_DNA"/>
</dbReference>
<keyword evidence="3" id="KW-1185">Reference proteome</keyword>
<organism evidence="2 3">
    <name type="scientific">Beutenbergia cavernae (strain ATCC BAA-8 / DSM 12333 / CCUG 43141 / JCM 11478 / NBRC 16432 / NCIMB 13614 / HKI 0122)</name>
    <dbReference type="NCBI Taxonomy" id="471853"/>
    <lineage>
        <taxon>Bacteria</taxon>
        <taxon>Bacillati</taxon>
        <taxon>Actinomycetota</taxon>
        <taxon>Actinomycetes</taxon>
        <taxon>Micrococcales</taxon>
        <taxon>Beutenbergiaceae</taxon>
        <taxon>Beutenbergia</taxon>
    </lineage>
</organism>
<protein>
    <submittedName>
        <fullName evidence="2">Uncharacterized protein</fullName>
    </submittedName>
</protein>
<accession>C5C1W5</accession>
<proteinExistence type="predicted"/>
<feature type="chain" id="PRO_5002949235" evidence="1">
    <location>
        <begin position="29"/>
        <end position="298"/>
    </location>
</feature>
<name>C5C1W5_BEUC1</name>
<keyword evidence="1" id="KW-0732">Signal</keyword>
<dbReference type="Gene3D" id="2.40.10.10">
    <property type="entry name" value="Trypsin-like serine proteases"/>
    <property type="match status" value="1"/>
</dbReference>
<reference evidence="2 3" key="1">
    <citation type="journal article" date="2009" name="Stand. Genomic Sci.">
        <title>Complete genome sequence of Beutenbergia cavernae type strain (HKI 0122).</title>
        <authorList>
            <person name="Land M."/>
            <person name="Pukall R."/>
            <person name="Abt B."/>
            <person name="Goker M."/>
            <person name="Rohde M."/>
            <person name="Glavina Del Rio T."/>
            <person name="Tice H."/>
            <person name="Copeland A."/>
            <person name="Cheng J.F."/>
            <person name="Lucas S."/>
            <person name="Chen F."/>
            <person name="Nolan M."/>
            <person name="Bruce D."/>
            <person name="Goodwin L."/>
            <person name="Pitluck S."/>
            <person name="Ivanova N."/>
            <person name="Mavromatis K."/>
            <person name="Ovchinnikova G."/>
            <person name="Pati A."/>
            <person name="Chen A."/>
            <person name="Palaniappan K."/>
            <person name="Hauser L."/>
            <person name="Chang Y.J."/>
            <person name="Jefferies C.C."/>
            <person name="Saunders E."/>
            <person name="Brettin T."/>
            <person name="Detter J.C."/>
            <person name="Han C."/>
            <person name="Chain P."/>
            <person name="Bristow J."/>
            <person name="Eisen J.A."/>
            <person name="Markowitz V."/>
            <person name="Hugenholtz P."/>
            <person name="Kyrpides N.C."/>
            <person name="Klenk H.P."/>
            <person name="Lapidus A."/>
        </authorList>
    </citation>
    <scope>NUCLEOTIDE SEQUENCE [LARGE SCALE GENOMIC DNA]</scope>
    <source>
        <strain evidence="3">ATCC BAA-8 / DSM 12333 / NBRC 16432</strain>
    </source>
</reference>
<evidence type="ECO:0000313" key="2">
    <source>
        <dbReference type="EMBL" id="ACQ79583.1"/>
    </source>
</evidence>
<dbReference type="HOGENOM" id="CLU_932741_0_0_11"/>
<gene>
    <name evidence="2" type="ordered locus">Bcav_1324</name>
</gene>